<dbReference type="EMBL" id="JACCCO010000001">
    <property type="protein sequence ID" value="NYF40902.1"/>
    <property type="molecule type" value="Genomic_DNA"/>
</dbReference>
<comment type="caution">
    <text evidence="3">The sequence shown here is derived from an EMBL/GenBank/DDBJ whole genome shotgun (WGS) entry which is preliminary data.</text>
</comment>
<sequence>MRIRPALSAVAVAVAGGLVLLCPPAHAAASEARQTVSEVRQATVLATDVVEYRCEVAASREKQDVRIRVEMEMPSGAKVNVQTIIRWRGTYADEAGVLRVPDVGLPAGTKLYAYASISGIENFTSATGTNDLATLRAGQALQLPEGWVSLRTTPRNAGTATVKPGAVNFGTASNSPFIKCDVLNTGALKTYSLPVASENGQPADPTSTPDPTDSAPVSPTLDPTPDPTPEPTPTVTVTTVDQSADSGPGAPEPAVVAEEAVEQVGGVNETPFGAAATGGGGEAGPDARTFVVAGFLLTLAAGIGLRSRRRGVLDG</sequence>
<protein>
    <submittedName>
        <fullName evidence="3">Uncharacterized protein</fullName>
    </submittedName>
</protein>
<feature type="chain" id="PRO_5032354024" evidence="2">
    <location>
        <begin position="28"/>
        <end position="315"/>
    </location>
</feature>
<evidence type="ECO:0000313" key="4">
    <source>
        <dbReference type="Proteomes" id="UP000576393"/>
    </source>
</evidence>
<feature type="region of interest" description="Disordered" evidence="1">
    <location>
        <begin position="195"/>
        <end position="253"/>
    </location>
</feature>
<dbReference type="Proteomes" id="UP000576393">
    <property type="component" value="Unassembled WGS sequence"/>
</dbReference>
<evidence type="ECO:0000313" key="3">
    <source>
        <dbReference type="EMBL" id="NYF40902.1"/>
    </source>
</evidence>
<feature type="compositionally biased region" description="Low complexity" evidence="1">
    <location>
        <begin position="202"/>
        <end position="221"/>
    </location>
</feature>
<feature type="signal peptide" evidence="2">
    <location>
        <begin position="1"/>
        <end position="27"/>
    </location>
</feature>
<keyword evidence="4" id="KW-1185">Reference proteome</keyword>
<dbReference type="AlphaFoldDB" id="A0A852UUC8"/>
<name>A0A852UUC8_9ACTN</name>
<evidence type="ECO:0000256" key="2">
    <source>
        <dbReference type="SAM" id="SignalP"/>
    </source>
</evidence>
<evidence type="ECO:0000256" key="1">
    <source>
        <dbReference type="SAM" id="MobiDB-lite"/>
    </source>
</evidence>
<feature type="compositionally biased region" description="Low complexity" evidence="1">
    <location>
        <begin position="233"/>
        <end position="253"/>
    </location>
</feature>
<organism evidence="3 4">
    <name type="scientific">Streptosporangium sandarakinum</name>
    <dbReference type="NCBI Taxonomy" id="1260955"/>
    <lineage>
        <taxon>Bacteria</taxon>
        <taxon>Bacillati</taxon>
        <taxon>Actinomycetota</taxon>
        <taxon>Actinomycetes</taxon>
        <taxon>Streptosporangiales</taxon>
        <taxon>Streptosporangiaceae</taxon>
        <taxon>Streptosporangium</taxon>
    </lineage>
</organism>
<gene>
    <name evidence="3" type="ORF">HDA43_003061</name>
</gene>
<keyword evidence="2" id="KW-0732">Signal</keyword>
<accession>A0A852UUC8</accession>
<reference evidence="3 4" key="1">
    <citation type="submission" date="2020-07" db="EMBL/GenBank/DDBJ databases">
        <title>Sequencing the genomes of 1000 actinobacteria strains.</title>
        <authorList>
            <person name="Klenk H.-P."/>
        </authorList>
    </citation>
    <scope>NUCLEOTIDE SEQUENCE [LARGE SCALE GENOMIC DNA]</scope>
    <source>
        <strain evidence="3 4">DSM 45763</strain>
    </source>
</reference>
<feature type="compositionally biased region" description="Pro residues" evidence="1">
    <location>
        <begin position="222"/>
        <end position="232"/>
    </location>
</feature>
<proteinExistence type="predicted"/>
<dbReference type="RefSeq" id="WP_179821196.1">
    <property type="nucleotide sequence ID" value="NZ_JACCCO010000001.1"/>
</dbReference>